<evidence type="ECO:0000256" key="1">
    <source>
        <dbReference type="SAM" id="MobiDB-lite"/>
    </source>
</evidence>
<sequence>MDTHQPYTDTQRRSTSGRRTEKVVDHPSVRPSIRLGCLGFCSVDKPGRGRRYTAPRKPQKEREREREKKRNSPPSVRTYVGLEWRQSVALGLGVPLTRREGGVRREGLRTTVGHVGSGHKPALSCTGGPAFSAPSGAGFGSESV</sequence>
<organism evidence="2 3">
    <name type="scientific">Marchantia polymorpha</name>
    <name type="common">Common liverwort</name>
    <name type="synonym">Marchantia aquatica</name>
    <dbReference type="NCBI Taxonomy" id="3197"/>
    <lineage>
        <taxon>Eukaryota</taxon>
        <taxon>Viridiplantae</taxon>
        <taxon>Streptophyta</taxon>
        <taxon>Embryophyta</taxon>
        <taxon>Marchantiophyta</taxon>
        <taxon>Marchantiopsida</taxon>
        <taxon>Marchantiidae</taxon>
        <taxon>Marchantiales</taxon>
        <taxon>Marchantiaceae</taxon>
        <taxon>Marchantia</taxon>
    </lineage>
</organism>
<dbReference type="AlphaFoldDB" id="A0A2R6XCD8"/>
<feature type="region of interest" description="Disordered" evidence="1">
    <location>
        <begin position="46"/>
        <end position="77"/>
    </location>
</feature>
<feature type="compositionally biased region" description="Basic and acidic residues" evidence="1">
    <location>
        <begin position="18"/>
        <end position="28"/>
    </location>
</feature>
<feature type="compositionally biased region" description="Low complexity" evidence="1">
    <location>
        <begin position="127"/>
        <end position="136"/>
    </location>
</feature>
<gene>
    <name evidence="2" type="ORF">MARPO_0023s0092</name>
</gene>
<feature type="compositionally biased region" description="Basic residues" evidence="1">
    <location>
        <begin position="48"/>
        <end position="57"/>
    </location>
</feature>
<protein>
    <submittedName>
        <fullName evidence="2">Uncharacterized protein</fullName>
    </submittedName>
</protein>
<proteinExistence type="predicted"/>
<keyword evidence="3" id="KW-1185">Reference proteome</keyword>
<feature type="region of interest" description="Disordered" evidence="1">
    <location>
        <begin position="1"/>
        <end position="28"/>
    </location>
</feature>
<reference evidence="3" key="1">
    <citation type="journal article" date="2017" name="Cell">
        <title>Insights into land plant evolution garnered from the Marchantia polymorpha genome.</title>
        <authorList>
            <person name="Bowman J.L."/>
            <person name="Kohchi T."/>
            <person name="Yamato K.T."/>
            <person name="Jenkins J."/>
            <person name="Shu S."/>
            <person name="Ishizaki K."/>
            <person name="Yamaoka S."/>
            <person name="Nishihama R."/>
            <person name="Nakamura Y."/>
            <person name="Berger F."/>
            <person name="Adam C."/>
            <person name="Aki S.S."/>
            <person name="Althoff F."/>
            <person name="Araki T."/>
            <person name="Arteaga-Vazquez M.A."/>
            <person name="Balasubrmanian S."/>
            <person name="Barry K."/>
            <person name="Bauer D."/>
            <person name="Boehm C.R."/>
            <person name="Briginshaw L."/>
            <person name="Caballero-Perez J."/>
            <person name="Catarino B."/>
            <person name="Chen F."/>
            <person name="Chiyoda S."/>
            <person name="Chovatia M."/>
            <person name="Davies K.M."/>
            <person name="Delmans M."/>
            <person name="Demura T."/>
            <person name="Dierschke T."/>
            <person name="Dolan L."/>
            <person name="Dorantes-Acosta A.E."/>
            <person name="Eklund D.M."/>
            <person name="Florent S.N."/>
            <person name="Flores-Sandoval E."/>
            <person name="Fujiyama A."/>
            <person name="Fukuzawa H."/>
            <person name="Galik B."/>
            <person name="Grimanelli D."/>
            <person name="Grimwood J."/>
            <person name="Grossniklaus U."/>
            <person name="Hamada T."/>
            <person name="Haseloff J."/>
            <person name="Hetherington A.J."/>
            <person name="Higo A."/>
            <person name="Hirakawa Y."/>
            <person name="Hundley H.N."/>
            <person name="Ikeda Y."/>
            <person name="Inoue K."/>
            <person name="Inoue S.I."/>
            <person name="Ishida S."/>
            <person name="Jia Q."/>
            <person name="Kakita M."/>
            <person name="Kanazawa T."/>
            <person name="Kawai Y."/>
            <person name="Kawashima T."/>
            <person name="Kennedy M."/>
            <person name="Kinose K."/>
            <person name="Kinoshita T."/>
            <person name="Kohara Y."/>
            <person name="Koide E."/>
            <person name="Komatsu K."/>
            <person name="Kopischke S."/>
            <person name="Kubo M."/>
            <person name="Kyozuka J."/>
            <person name="Lagercrantz U."/>
            <person name="Lin S.S."/>
            <person name="Lindquist E."/>
            <person name="Lipzen A.M."/>
            <person name="Lu C.W."/>
            <person name="De Luna E."/>
            <person name="Martienssen R.A."/>
            <person name="Minamino N."/>
            <person name="Mizutani M."/>
            <person name="Mizutani M."/>
            <person name="Mochizuki N."/>
            <person name="Monte I."/>
            <person name="Mosher R."/>
            <person name="Nagasaki H."/>
            <person name="Nakagami H."/>
            <person name="Naramoto S."/>
            <person name="Nishitani K."/>
            <person name="Ohtani M."/>
            <person name="Okamoto T."/>
            <person name="Okumura M."/>
            <person name="Phillips J."/>
            <person name="Pollak B."/>
            <person name="Reinders A."/>
            <person name="Rovekamp M."/>
            <person name="Sano R."/>
            <person name="Sawa S."/>
            <person name="Schmid M.W."/>
            <person name="Shirakawa M."/>
            <person name="Solano R."/>
            <person name="Spunde A."/>
            <person name="Suetsugu N."/>
            <person name="Sugano S."/>
            <person name="Sugiyama A."/>
            <person name="Sun R."/>
            <person name="Suzuki Y."/>
            <person name="Takenaka M."/>
            <person name="Takezawa D."/>
            <person name="Tomogane H."/>
            <person name="Tsuzuki M."/>
            <person name="Ueda T."/>
            <person name="Umeda M."/>
            <person name="Ward J.M."/>
            <person name="Watanabe Y."/>
            <person name="Yazaki K."/>
            <person name="Yokoyama R."/>
            <person name="Yoshitake Y."/>
            <person name="Yotsui I."/>
            <person name="Zachgo S."/>
            <person name="Schmutz J."/>
        </authorList>
    </citation>
    <scope>NUCLEOTIDE SEQUENCE [LARGE SCALE GENOMIC DNA]</scope>
    <source>
        <strain evidence="3">Tak-1</strain>
    </source>
</reference>
<feature type="compositionally biased region" description="Basic and acidic residues" evidence="1">
    <location>
        <begin position="58"/>
        <end position="70"/>
    </location>
</feature>
<evidence type="ECO:0000313" key="2">
    <source>
        <dbReference type="EMBL" id="PTQ43776.1"/>
    </source>
</evidence>
<accession>A0A2R6XCD8</accession>
<dbReference type="EMBL" id="KZ772695">
    <property type="protein sequence ID" value="PTQ43776.1"/>
    <property type="molecule type" value="Genomic_DNA"/>
</dbReference>
<feature type="region of interest" description="Disordered" evidence="1">
    <location>
        <begin position="105"/>
        <end position="144"/>
    </location>
</feature>
<dbReference type="Proteomes" id="UP000244005">
    <property type="component" value="Unassembled WGS sequence"/>
</dbReference>
<dbReference type="Gramene" id="Mp2g11240.1">
    <property type="protein sequence ID" value="Mp2g11240.1.cds1"/>
    <property type="gene ID" value="Mp2g11240"/>
</dbReference>
<name>A0A2R6XCD8_MARPO</name>
<evidence type="ECO:0000313" key="3">
    <source>
        <dbReference type="Proteomes" id="UP000244005"/>
    </source>
</evidence>